<evidence type="ECO:0000313" key="1">
    <source>
        <dbReference type="EMBL" id="GFO23752.1"/>
    </source>
</evidence>
<dbReference type="Proteomes" id="UP000735302">
    <property type="component" value="Unassembled WGS sequence"/>
</dbReference>
<comment type="caution">
    <text evidence="1">The sequence shown here is derived from an EMBL/GenBank/DDBJ whole genome shotgun (WGS) entry which is preliminary data.</text>
</comment>
<keyword evidence="2" id="KW-1185">Reference proteome</keyword>
<dbReference type="AlphaFoldDB" id="A0AAV4BXA0"/>
<organism evidence="1 2">
    <name type="scientific">Plakobranchus ocellatus</name>
    <dbReference type="NCBI Taxonomy" id="259542"/>
    <lineage>
        <taxon>Eukaryota</taxon>
        <taxon>Metazoa</taxon>
        <taxon>Spiralia</taxon>
        <taxon>Lophotrochozoa</taxon>
        <taxon>Mollusca</taxon>
        <taxon>Gastropoda</taxon>
        <taxon>Heterobranchia</taxon>
        <taxon>Euthyneura</taxon>
        <taxon>Panpulmonata</taxon>
        <taxon>Sacoglossa</taxon>
        <taxon>Placobranchoidea</taxon>
        <taxon>Plakobranchidae</taxon>
        <taxon>Plakobranchus</taxon>
    </lineage>
</organism>
<reference evidence="1 2" key="1">
    <citation type="journal article" date="2021" name="Elife">
        <title>Chloroplast acquisition without the gene transfer in kleptoplastic sea slugs, Plakobranchus ocellatus.</title>
        <authorList>
            <person name="Maeda T."/>
            <person name="Takahashi S."/>
            <person name="Yoshida T."/>
            <person name="Shimamura S."/>
            <person name="Takaki Y."/>
            <person name="Nagai Y."/>
            <person name="Toyoda A."/>
            <person name="Suzuki Y."/>
            <person name="Arimoto A."/>
            <person name="Ishii H."/>
            <person name="Satoh N."/>
            <person name="Nishiyama T."/>
            <person name="Hasebe M."/>
            <person name="Maruyama T."/>
            <person name="Minagawa J."/>
            <person name="Obokata J."/>
            <person name="Shigenobu S."/>
        </authorList>
    </citation>
    <scope>NUCLEOTIDE SEQUENCE [LARGE SCALE GENOMIC DNA]</scope>
</reference>
<accession>A0AAV4BXA0</accession>
<dbReference type="EMBL" id="BLXT01005528">
    <property type="protein sequence ID" value="GFO23752.1"/>
    <property type="molecule type" value="Genomic_DNA"/>
</dbReference>
<name>A0AAV4BXA0_9GAST</name>
<gene>
    <name evidence="1" type="ORF">PoB_005025700</name>
</gene>
<protein>
    <submittedName>
        <fullName evidence="1">Uncharacterized protein</fullName>
    </submittedName>
</protein>
<proteinExistence type="predicted"/>
<evidence type="ECO:0000313" key="2">
    <source>
        <dbReference type="Proteomes" id="UP000735302"/>
    </source>
</evidence>
<sequence>MGKSLRMTRPHAQPRTDAQVCLLNGEMAQEKHSFHPYCTAQNSKLKQMPSNKLPLKLKHFSTISNQSNLPHRCQSDPQSFKTYKKLLYPTLTMLLADIAQSTARTVLQ</sequence>